<dbReference type="STRING" id="1798228.SAMN05216574_107139"/>
<dbReference type="RefSeq" id="WP_092198072.1">
    <property type="nucleotide sequence ID" value="NZ_FOND01000007.1"/>
</dbReference>
<protein>
    <recommendedName>
        <fullName evidence="4">MinD-like ATPase involved in chromosome partitioning or flagellar assembly</fullName>
    </recommendedName>
</protein>
<feature type="compositionally biased region" description="Low complexity" evidence="1">
    <location>
        <begin position="252"/>
        <end position="269"/>
    </location>
</feature>
<evidence type="ECO:0000313" key="2">
    <source>
        <dbReference type="EMBL" id="SFE94656.1"/>
    </source>
</evidence>
<organism evidence="2 3">
    <name type="scientific">Blastococcus tunisiensis</name>
    <dbReference type="NCBI Taxonomy" id="1798228"/>
    <lineage>
        <taxon>Bacteria</taxon>
        <taxon>Bacillati</taxon>
        <taxon>Actinomycetota</taxon>
        <taxon>Actinomycetes</taxon>
        <taxon>Geodermatophilales</taxon>
        <taxon>Geodermatophilaceae</taxon>
        <taxon>Blastococcus</taxon>
    </lineage>
</organism>
<dbReference type="OrthoDB" id="5243870at2"/>
<dbReference type="InterPro" id="IPR027417">
    <property type="entry name" value="P-loop_NTPase"/>
</dbReference>
<dbReference type="SUPFAM" id="SSF52540">
    <property type="entry name" value="P-loop containing nucleoside triphosphate hydrolases"/>
    <property type="match status" value="1"/>
</dbReference>
<evidence type="ECO:0008006" key="4">
    <source>
        <dbReference type="Google" id="ProtNLM"/>
    </source>
</evidence>
<reference evidence="3" key="1">
    <citation type="submission" date="2016-10" db="EMBL/GenBank/DDBJ databases">
        <authorList>
            <person name="Varghese N."/>
            <person name="Submissions S."/>
        </authorList>
    </citation>
    <scope>NUCLEOTIDE SEQUENCE [LARGE SCALE GENOMIC DNA]</scope>
    <source>
        <strain evidence="3">DSM 46838</strain>
    </source>
</reference>
<feature type="region of interest" description="Disordered" evidence="1">
    <location>
        <begin position="248"/>
        <end position="269"/>
    </location>
</feature>
<accession>A0A1I2EQ89</accession>
<proteinExistence type="predicted"/>
<gene>
    <name evidence="2" type="ORF">SAMN05216574_107139</name>
</gene>
<sequence length="269" mass="27066">MLIALTSAKGSPGVTTGGLALALSWPRRVILAELDPAGGEVLAGYGRAQLPVGGLGELAFAARRGGLGQQLFAHLVRLDGAGRALLLPGLVEPGAARGIDWTRLAAALAGLDEQATDVLADCGRLRAERFPIPVLQRAAAVVLVTGSTLRAVHAAKLSIAELRTLLPETPAGGGALCALVVGPGEPYTAGEVGDALGMPVVGALPRDRKAAPVLSDGAPAGRLFAQSALLRAARTAAADLAEFAAARHDRLAATPQPTSASTAGSSRGR</sequence>
<dbReference type="AlphaFoldDB" id="A0A1I2EQ89"/>
<dbReference type="Gene3D" id="3.40.50.300">
    <property type="entry name" value="P-loop containing nucleotide triphosphate hydrolases"/>
    <property type="match status" value="1"/>
</dbReference>
<dbReference type="Proteomes" id="UP000198589">
    <property type="component" value="Unassembled WGS sequence"/>
</dbReference>
<dbReference type="EMBL" id="FOND01000007">
    <property type="protein sequence ID" value="SFE94656.1"/>
    <property type="molecule type" value="Genomic_DNA"/>
</dbReference>
<keyword evidence="3" id="KW-1185">Reference proteome</keyword>
<name>A0A1I2EQ89_9ACTN</name>
<evidence type="ECO:0000313" key="3">
    <source>
        <dbReference type="Proteomes" id="UP000198589"/>
    </source>
</evidence>
<evidence type="ECO:0000256" key="1">
    <source>
        <dbReference type="SAM" id="MobiDB-lite"/>
    </source>
</evidence>